<dbReference type="PANTHER" id="PTHR22939">
    <property type="entry name" value="SERINE PROTEASE FAMILY S1C HTRA-RELATED"/>
    <property type="match status" value="1"/>
</dbReference>
<proteinExistence type="inferred from homology"/>
<keyword evidence="8" id="KW-0677">Repeat</keyword>
<keyword evidence="9" id="KW-0574">Periplasm</keyword>
<keyword evidence="10" id="KW-0378">Hydrolase</keyword>
<accession>A0A918NYI4</accession>
<evidence type="ECO:0000256" key="11">
    <source>
        <dbReference type="ARBA" id="ARBA00022825"/>
    </source>
</evidence>
<evidence type="ECO:0000256" key="5">
    <source>
        <dbReference type="ARBA" id="ARBA00013958"/>
    </source>
</evidence>
<dbReference type="SMART" id="SM00228">
    <property type="entry name" value="PDZ"/>
    <property type="match status" value="2"/>
</dbReference>
<dbReference type="PRINTS" id="PR00834">
    <property type="entry name" value="PROTEASES2C"/>
</dbReference>
<evidence type="ECO:0000256" key="9">
    <source>
        <dbReference type="ARBA" id="ARBA00022764"/>
    </source>
</evidence>
<feature type="binding site" evidence="15">
    <location>
        <position position="135"/>
    </location>
    <ligand>
        <name>substrate</name>
    </ligand>
</feature>
<dbReference type="EC" id="3.4.21.107" evidence="4"/>
<dbReference type="NCBIfam" id="TIGR02037">
    <property type="entry name" value="degP_htrA_DO"/>
    <property type="match status" value="1"/>
</dbReference>
<feature type="signal peptide" evidence="16">
    <location>
        <begin position="1"/>
        <end position="23"/>
    </location>
</feature>
<dbReference type="InterPro" id="IPR011782">
    <property type="entry name" value="Pept_S1C_Do"/>
</dbReference>
<dbReference type="InterPro" id="IPR001478">
    <property type="entry name" value="PDZ"/>
</dbReference>
<keyword evidence="7 16" id="KW-0732">Signal</keyword>
<dbReference type="PROSITE" id="PS50106">
    <property type="entry name" value="PDZ"/>
    <property type="match status" value="1"/>
</dbReference>
<protein>
    <recommendedName>
        <fullName evidence="5">Probable periplasmic serine endoprotease DegP-like</fullName>
        <ecNumber evidence="4">3.4.21.107</ecNumber>
    </recommendedName>
    <alternativeName>
        <fullName evidence="13">Protease Do</fullName>
    </alternativeName>
</protein>
<dbReference type="SUPFAM" id="SSF50156">
    <property type="entry name" value="PDZ domain-like"/>
    <property type="match status" value="2"/>
</dbReference>
<evidence type="ECO:0000256" key="2">
    <source>
        <dbReference type="ARBA" id="ARBA00004418"/>
    </source>
</evidence>
<dbReference type="InterPro" id="IPR001940">
    <property type="entry name" value="Peptidase_S1C"/>
</dbReference>
<dbReference type="PANTHER" id="PTHR22939:SF130">
    <property type="entry name" value="PERIPLASMIC SERINE ENDOPROTEASE DEGP-LIKE-RELATED"/>
    <property type="match status" value="1"/>
</dbReference>
<gene>
    <name evidence="18" type="ORF">GCM10011289_06080</name>
</gene>
<evidence type="ECO:0000256" key="4">
    <source>
        <dbReference type="ARBA" id="ARBA00013035"/>
    </source>
</evidence>
<dbReference type="InterPro" id="IPR036034">
    <property type="entry name" value="PDZ_sf"/>
</dbReference>
<dbReference type="EMBL" id="BMYX01000002">
    <property type="protein sequence ID" value="GGY06391.1"/>
    <property type="molecule type" value="Genomic_DNA"/>
</dbReference>
<keyword evidence="12" id="KW-0346">Stress response</keyword>
<evidence type="ECO:0000256" key="13">
    <source>
        <dbReference type="ARBA" id="ARBA00032850"/>
    </source>
</evidence>
<dbReference type="Gene3D" id="2.30.42.60">
    <property type="match status" value="1"/>
</dbReference>
<comment type="caution">
    <text evidence="18">The sequence shown here is derived from an EMBL/GenBank/DDBJ whole genome shotgun (WGS) entry which is preliminary data.</text>
</comment>
<sequence length="474" mass="50348">MSFKKMLFTIALGVFLAAQPAMAAIPGNLPDFTGIVSEEGRAVVHISTTQTIREAVGGVPEQLQGDPFFEFFKRFAPPQLRERKVGSLGSGFIISPDGYVLTNAHVVARADQITVSLTDKREFKARLVGSDARTDIALLKIQADRLPVVRLGRSADLKVGEWVLAIGSPFGFDNTVTSGIVSALNRLLPDETYTPFIQTDAAVNPGNSGGPLFNLKGEVVGINSQIFSQSGGFMGISFAIPIDTAMEITAQLKAKGKVSRSMIGVMIQDMSRELAASFGLSSPAGALISQVGQGGPAMKAGLRSGDVVLKVNATPVNTGADLQRAVTALPPGSRLTVELWRDNARKTLTLVTEELKEEDPRLAAREYRGRQDPGAREDPAANRLGLVVGELSPQQLSRLGIRYGLVVRGVRGLAAKAGLTAGDVIIGVGARDLTSLKDWDAAVSHAQKAGALALKVQRQGQTLFLALPMTEKEE</sequence>
<evidence type="ECO:0000256" key="14">
    <source>
        <dbReference type="PIRSR" id="PIRSR611782-1"/>
    </source>
</evidence>
<dbReference type="RefSeq" id="WP_189531068.1">
    <property type="nucleotide sequence ID" value="NZ_BMYX01000002.1"/>
</dbReference>
<dbReference type="Gene3D" id="2.40.10.120">
    <property type="match status" value="1"/>
</dbReference>
<feature type="domain" description="PDZ" evidence="17">
    <location>
        <begin position="247"/>
        <end position="329"/>
    </location>
</feature>
<evidence type="ECO:0000256" key="1">
    <source>
        <dbReference type="ARBA" id="ARBA00001772"/>
    </source>
</evidence>
<reference evidence="18" key="2">
    <citation type="submission" date="2020-09" db="EMBL/GenBank/DDBJ databases">
        <authorList>
            <person name="Sun Q."/>
            <person name="Kim S."/>
        </authorList>
    </citation>
    <scope>NUCLEOTIDE SEQUENCE</scope>
    <source>
        <strain evidence="18">KCTC 32182</strain>
    </source>
</reference>
<keyword evidence="19" id="KW-1185">Reference proteome</keyword>
<organism evidence="18 19">
    <name type="scientific">Paludibacterium paludis</name>
    <dbReference type="NCBI Taxonomy" id="1225769"/>
    <lineage>
        <taxon>Bacteria</taxon>
        <taxon>Pseudomonadati</taxon>
        <taxon>Pseudomonadota</taxon>
        <taxon>Betaproteobacteria</taxon>
        <taxon>Neisseriales</taxon>
        <taxon>Chromobacteriaceae</taxon>
        <taxon>Paludibacterium</taxon>
    </lineage>
</organism>
<feature type="active site" description="Charge relay system" evidence="14">
    <location>
        <position position="208"/>
    </location>
</feature>
<evidence type="ECO:0000256" key="8">
    <source>
        <dbReference type="ARBA" id="ARBA00022737"/>
    </source>
</evidence>
<keyword evidence="6" id="KW-0645">Protease</keyword>
<evidence type="ECO:0000313" key="19">
    <source>
        <dbReference type="Proteomes" id="UP000645257"/>
    </source>
</evidence>
<feature type="chain" id="PRO_5038450833" description="Probable periplasmic serine endoprotease DegP-like" evidence="16">
    <location>
        <begin position="24"/>
        <end position="474"/>
    </location>
</feature>
<evidence type="ECO:0000256" key="3">
    <source>
        <dbReference type="ARBA" id="ARBA00010541"/>
    </source>
</evidence>
<evidence type="ECO:0000256" key="16">
    <source>
        <dbReference type="SAM" id="SignalP"/>
    </source>
</evidence>
<dbReference type="Proteomes" id="UP000645257">
    <property type="component" value="Unassembled WGS sequence"/>
</dbReference>
<reference evidence="18" key="1">
    <citation type="journal article" date="2014" name="Int. J. Syst. Evol. Microbiol.">
        <title>Complete genome sequence of Corynebacterium casei LMG S-19264T (=DSM 44701T), isolated from a smear-ripened cheese.</title>
        <authorList>
            <consortium name="US DOE Joint Genome Institute (JGI-PGF)"/>
            <person name="Walter F."/>
            <person name="Albersmeier A."/>
            <person name="Kalinowski J."/>
            <person name="Ruckert C."/>
        </authorList>
    </citation>
    <scope>NUCLEOTIDE SEQUENCE</scope>
    <source>
        <strain evidence="18">KCTC 32182</strain>
    </source>
</reference>
<dbReference type="GO" id="GO:0004252">
    <property type="term" value="F:serine-type endopeptidase activity"/>
    <property type="evidence" value="ECO:0007669"/>
    <property type="project" value="InterPro"/>
</dbReference>
<feature type="active site" description="Charge relay system" evidence="14">
    <location>
        <position position="135"/>
    </location>
</feature>
<dbReference type="Pfam" id="PF13365">
    <property type="entry name" value="Trypsin_2"/>
    <property type="match status" value="1"/>
</dbReference>
<feature type="binding site" evidence="15">
    <location>
        <begin position="206"/>
        <end position="208"/>
    </location>
    <ligand>
        <name>substrate</name>
    </ligand>
</feature>
<evidence type="ECO:0000256" key="6">
    <source>
        <dbReference type="ARBA" id="ARBA00022670"/>
    </source>
</evidence>
<comment type="subcellular location">
    <subcellularLocation>
        <location evidence="2">Periplasm</location>
    </subcellularLocation>
</comment>
<dbReference type="CDD" id="cd10839">
    <property type="entry name" value="cpPDZ1_DegP-like"/>
    <property type="match status" value="1"/>
</dbReference>
<dbReference type="SUPFAM" id="SSF50494">
    <property type="entry name" value="Trypsin-like serine proteases"/>
    <property type="match status" value="1"/>
</dbReference>
<dbReference type="AlphaFoldDB" id="A0A918NYI4"/>
<evidence type="ECO:0000256" key="12">
    <source>
        <dbReference type="ARBA" id="ARBA00023016"/>
    </source>
</evidence>
<name>A0A918NYI4_9NEIS</name>
<dbReference type="FunFam" id="2.40.10.120:FF:000007">
    <property type="entry name" value="Periplasmic serine endoprotease DegP-like"/>
    <property type="match status" value="1"/>
</dbReference>
<evidence type="ECO:0000259" key="17">
    <source>
        <dbReference type="PROSITE" id="PS50106"/>
    </source>
</evidence>
<dbReference type="Gene3D" id="2.30.42.10">
    <property type="match status" value="1"/>
</dbReference>
<dbReference type="GO" id="GO:0042597">
    <property type="term" value="C:periplasmic space"/>
    <property type="evidence" value="ECO:0007669"/>
    <property type="project" value="UniProtKB-SubCell"/>
</dbReference>
<dbReference type="Pfam" id="PF00595">
    <property type="entry name" value="PDZ"/>
    <property type="match status" value="1"/>
</dbReference>
<dbReference type="GO" id="GO:0006508">
    <property type="term" value="P:proteolysis"/>
    <property type="evidence" value="ECO:0007669"/>
    <property type="project" value="UniProtKB-KW"/>
</dbReference>
<keyword evidence="11" id="KW-0720">Serine protease</keyword>
<evidence type="ECO:0000313" key="18">
    <source>
        <dbReference type="EMBL" id="GGY06391.1"/>
    </source>
</evidence>
<evidence type="ECO:0000256" key="7">
    <source>
        <dbReference type="ARBA" id="ARBA00022729"/>
    </source>
</evidence>
<evidence type="ECO:0000256" key="15">
    <source>
        <dbReference type="PIRSR" id="PIRSR611782-2"/>
    </source>
</evidence>
<evidence type="ECO:0000256" key="10">
    <source>
        <dbReference type="ARBA" id="ARBA00022801"/>
    </source>
</evidence>
<comment type="similarity">
    <text evidence="3">Belongs to the peptidase S1C family.</text>
</comment>
<dbReference type="Pfam" id="PF13180">
    <property type="entry name" value="PDZ_2"/>
    <property type="match status" value="1"/>
</dbReference>
<feature type="binding site" evidence="15">
    <location>
        <position position="105"/>
    </location>
    <ligand>
        <name>substrate</name>
    </ligand>
</feature>
<comment type="catalytic activity">
    <reaction evidence="1">
        <text>Acts on substrates that are at least partially unfolded. The cleavage site P1 residue is normally between a pair of hydrophobic residues, such as Val-|-Val.</text>
        <dbReference type="EC" id="3.4.21.107"/>
    </reaction>
</comment>
<feature type="active site" description="Charge relay system" evidence="14">
    <location>
        <position position="105"/>
    </location>
</feature>
<dbReference type="InterPro" id="IPR009003">
    <property type="entry name" value="Peptidase_S1_PA"/>
</dbReference>